<proteinExistence type="predicted"/>
<keyword evidence="1" id="KW-1015">Disulfide bond</keyword>
<keyword evidence="2" id="KW-0472">Membrane</keyword>
<reference evidence="4" key="1">
    <citation type="journal article" date="2020" name="Cell">
        <title>Large-Scale Comparative Analyses of Tick Genomes Elucidate Their Genetic Diversity and Vector Capacities.</title>
        <authorList>
            <consortium name="Tick Genome and Microbiome Consortium (TIGMIC)"/>
            <person name="Jia N."/>
            <person name="Wang J."/>
            <person name="Shi W."/>
            <person name="Du L."/>
            <person name="Sun Y."/>
            <person name="Zhan W."/>
            <person name="Jiang J.F."/>
            <person name="Wang Q."/>
            <person name="Zhang B."/>
            <person name="Ji P."/>
            <person name="Bell-Sakyi L."/>
            <person name="Cui X.M."/>
            <person name="Yuan T.T."/>
            <person name="Jiang B.G."/>
            <person name="Yang W.F."/>
            <person name="Lam T.T."/>
            <person name="Chang Q.C."/>
            <person name="Ding S.J."/>
            <person name="Wang X.J."/>
            <person name="Zhu J.G."/>
            <person name="Ruan X.D."/>
            <person name="Zhao L."/>
            <person name="Wei J.T."/>
            <person name="Ye R.Z."/>
            <person name="Que T.C."/>
            <person name="Du C.H."/>
            <person name="Zhou Y.H."/>
            <person name="Cheng J.X."/>
            <person name="Dai P.F."/>
            <person name="Guo W.B."/>
            <person name="Han X.H."/>
            <person name="Huang E.J."/>
            <person name="Li L.F."/>
            <person name="Wei W."/>
            <person name="Gao Y.C."/>
            <person name="Liu J.Z."/>
            <person name="Shao H.Z."/>
            <person name="Wang X."/>
            <person name="Wang C.C."/>
            <person name="Yang T.C."/>
            <person name="Huo Q.B."/>
            <person name="Li W."/>
            <person name="Chen H.Y."/>
            <person name="Chen S.E."/>
            <person name="Zhou L.G."/>
            <person name="Ni X.B."/>
            <person name="Tian J.H."/>
            <person name="Sheng Y."/>
            <person name="Liu T."/>
            <person name="Pan Y.S."/>
            <person name="Xia L.Y."/>
            <person name="Li J."/>
            <person name="Zhao F."/>
            <person name="Cao W.C."/>
        </authorList>
    </citation>
    <scope>NUCLEOTIDE SEQUENCE</scope>
    <source>
        <strain evidence="4">Rmic-2018</strain>
    </source>
</reference>
<evidence type="ECO:0000259" key="3">
    <source>
        <dbReference type="Pfam" id="PF01562"/>
    </source>
</evidence>
<dbReference type="PANTHER" id="PTHR45702">
    <property type="entry name" value="ADAM10/ADAM17 METALLOPEPTIDASE FAMILY MEMBER"/>
    <property type="match status" value="1"/>
</dbReference>
<dbReference type="GO" id="GO:0005886">
    <property type="term" value="C:plasma membrane"/>
    <property type="evidence" value="ECO:0007669"/>
    <property type="project" value="TreeGrafter"/>
</dbReference>
<gene>
    <name evidence="4" type="ORF">HPB51_007985</name>
</gene>
<protein>
    <recommendedName>
        <fullName evidence="3">Peptidase M12B propeptide domain-containing protein</fullName>
    </recommendedName>
</protein>
<evidence type="ECO:0000313" key="4">
    <source>
        <dbReference type="EMBL" id="KAH8022972.1"/>
    </source>
</evidence>
<reference evidence="4" key="2">
    <citation type="submission" date="2021-09" db="EMBL/GenBank/DDBJ databases">
        <authorList>
            <person name="Jia N."/>
            <person name="Wang J."/>
            <person name="Shi W."/>
            <person name="Du L."/>
            <person name="Sun Y."/>
            <person name="Zhan W."/>
            <person name="Jiang J."/>
            <person name="Wang Q."/>
            <person name="Zhang B."/>
            <person name="Ji P."/>
            <person name="Sakyi L.B."/>
            <person name="Cui X."/>
            <person name="Yuan T."/>
            <person name="Jiang B."/>
            <person name="Yang W."/>
            <person name="Lam T.T.-Y."/>
            <person name="Chang Q."/>
            <person name="Ding S."/>
            <person name="Wang X."/>
            <person name="Zhu J."/>
            <person name="Ruan X."/>
            <person name="Zhao L."/>
            <person name="Wei J."/>
            <person name="Que T."/>
            <person name="Du C."/>
            <person name="Cheng J."/>
            <person name="Dai P."/>
            <person name="Han X."/>
            <person name="Huang E."/>
            <person name="Gao Y."/>
            <person name="Liu J."/>
            <person name="Shao H."/>
            <person name="Ye R."/>
            <person name="Li L."/>
            <person name="Wei W."/>
            <person name="Wang X."/>
            <person name="Wang C."/>
            <person name="Huo Q."/>
            <person name="Li W."/>
            <person name="Guo W."/>
            <person name="Chen H."/>
            <person name="Chen S."/>
            <person name="Zhou L."/>
            <person name="Zhou L."/>
            <person name="Ni X."/>
            <person name="Tian J."/>
            <person name="Zhou Y."/>
            <person name="Sheng Y."/>
            <person name="Liu T."/>
            <person name="Pan Y."/>
            <person name="Xia L."/>
            <person name="Li J."/>
            <person name="Zhao F."/>
            <person name="Cao W."/>
        </authorList>
    </citation>
    <scope>NUCLEOTIDE SEQUENCE</scope>
    <source>
        <strain evidence="4">Rmic-2018</strain>
        <tissue evidence="4">Larvae</tissue>
    </source>
</reference>
<sequence>MSREKKRRQKKRTDWRPSCCVPAPFMISLGTFWIAVATIPCMASIVYSARALNDFVLHYEPLSYEPISVSSRRWKRSVTQRQASHKVELAFRSHNREFRLRLQRDRSAFTEDFTIETRRGPKSENLDHLYSGDVVGVPDSRVVGSIIGGVFSGRISLPREGEDFYVERAGHFFQDPLPPFHSLIYSANDVNFAGGRCGLHGTTVDAVERIRRQYRRHRYPVLPRSHTF</sequence>
<dbReference type="Proteomes" id="UP000821866">
    <property type="component" value="Chromosome 6"/>
</dbReference>
<keyword evidence="2" id="KW-0812">Transmembrane</keyword>
<dbReference type="AlphaFoldDB" id="A0A9J6DLG3"/>
<comment type="caution">
    <text evidence="4">The sequence shown here is derived from an EMBL/GenBank/DDBJ whole genome shotgun (WGS) entry which is preliminary data.</text>
</comment>
<dbReference type="InterPro" id="IPR051489">
    <property type="entry name" value="ADAM_Metalloproteinase"/>
</dbReference>
<evidence type="ECO:0000256" key="2">
    <source>
        <dbReference type="SAM" id="Phobius"/>
    </source>
</evidence>
<evidence type="ECO:0000256" key="1">
    <source>
        <dbReference type="ARBA" id="ARBA00023157"/>
    </source>
</evidence>
<dbReference type="GO" id="GO:0004222">
    <property type="term" value="F:metalloendopeptidase activity"/>
    <property type="evidence" value="ECO:0007669"/>
    <property type="project" value="TreeGrafter"/>
</dbReference>
<evidence type="ECO:0000313" key="5">
    <source>
        <dbReference type="Proteomes" id="UP000821866"/>
    </source>
</evidence>
<dbReference type="GO" id="GO:0006509">
    <property type="term" value="P:membrane protein ectodomain proteolysis"/>
    <property type="evidence" value="ECO:0007669"/>
    <property type="project" value="TreeGrafter"/>
</dbReference>
<accession>A0A9J6DLG3</accession>
<keyword evidence="2" id="KW-1133">Transmembrane helix</keyword>
<dbReference type="InterPro" id="IPR002870">
    <property type="entry name" value="Peptidase_M12B_N"/>
</dbReference>
<dbReference type="VEuPathDB" id="VectorBase:LOC119172596"/>
<feature type="transmembrane region" description="Helical" evidence="2">
    <location>
        <begin position="21"/>
        <end position="47"/>
    </location>
</feature>
<keyword evidence="5" id="KW-1185">Reference proteome</keyword>
<dbReference type="Pfam" id="PF01562">
    <property type="entry name" value="Pep_M12B_propep"/>
    <property type="match status" value="1"/>
</dbReference>
<dbReference type="GO" id="GO:0007219">
    <property type="term" value="P:Notch signaling pathway"/>
    <property type="evidence" value="ECO:0007669"/>
    <property type="project" value="TreeGrafter"/>
</dbReference>
<feature type="domain" description="Peptidase M12B propeptide" evidence="3">
    <location>
        <begin position="68"/>
        <end position="128"/>
    </location>
</feature>
<dbReference type="EMBL" id="JABSTU010000008">
    <property type="protein sequence ID" value="KAH8022972.1"/>
    <property type="molecule type" value="Genomic_DNA"/>
</dbReference>
<organism evidence="4 5">
    <name type="scientific">Rhipicephalus microplus</name>
    <name type="common">Cattle tick</name>
    <name type="synonym">Boophilus microplus</name>
    <dbReference type="NCBI Taxonomy" id="6941"/>
    <lineage>
        <taxon>Eukaryota</taxon>
        <taxon>Metazoa</taxon>
        <taxon>Ecdysozoa</taxon>
        <taxon>Arthropoda</taxon>
        <taxon>Chelicerata</taxon>
        <taxon>Arachnida</taxon>
        <taxon>Acari</taxon>
        <taxon>Parasitiformes</taxon>
        <taxon>Ixodida</taxon>
        <taxon>Ixodoidea</taxon>
        <taxon>Ixodidae</taxon>
        <taxon>Rhipicephalinae</taxon>
        <taxon>Rhipicephalus</taxon>
        <taxon>Boophilus</taxon>
    </lineage>
</organism>
<dbReference type="PANTHER" id="PTHR45702:SF2">
    <property type="entry name" value="KUZBANIAN, ISOFORM A"/>
    <property type="match status" value="1"/>
</dbReference>
<name>A0A9J6DLG3_RHIMP</name>